<dbReference type="PANTHER" id="PTHR24300">
    <property type="entry name" value="CYTOCHROME P450 508A4-RELATED"/>
    <property type="match status" value="1"/>
</dbReference>
<accession>A0A914XTM3</accession>
<feature type="binding site" description="axial binding residue" evidence="7">
    <location>
        <position position="428"/>
    </location>
    <ligand>
        <name>heme</name>
        <dbReference type="ChEBI" id="CHEBI:30413"/>
    </ligand>
    <ligandPart>
        <name>Fe</name>
        <dbReference type="ChEBI" id="CHEBI:18248"/>
    </ligandPart>
</feature>
<proteinExistence type="inferred from homology"/>
<evidence type="ECO:0000256" key="5">
    <source>
        <dbReference type="ARBA" id="ARBA00023004"/>
    </source>
</evidence>
<dbReference type="GO" id="GO:0006805">
    <property type="term" value="P:xenobiotic metabolic process"/>
    <property type="evidence" value="ECO:0007669"/>
    <property type="project" value="TreeGrafter"/>
</dbReference>
<dbReference type="GO" id="GO:0006082">
    <property type="term" value="P:organic acid metabolic process"/>
    <property type="evidence" value="ECO:0007669"/>
    <property type="project" value="TreeGrafter"/>
</dbReference>
<dbReference type="SUPFAM" id="SSF48264">
    <property type="entry name" value="Cytochrome P450"/>
    <property type="match status" value="1"/>
</dbReference>
<dbReference type="FunFam" id="1.10.630.10:FF:000036">
    <property type="entry name" value="CYtochrome P450 family"/>
    <property type="match status" value="1"/>
</dbReference>
<keyword evidence="9" id="KW-1185">Reference proteome</keyword>
<evidence type="ECO:0000256" key="1">
    <source>
        <dbReference type="ARBA" id="ARBA00001971"/>
    </source>
</evidence>
<evidence type="ECO:0000256" key="7">
    <source>
        <dbReference type="PIRSR" id="PIRSR602401-1"/>
    </source>
</evidence>
<evidence type="ECO:0000256" key="8">
    <source>
        <dbReference type="RuleBase" id="RU000461"/>
    </source>
</evidence>
<dbReference type="InterPro" id="IPR017972">
    <property type="entry name" value="Cyt_P450_CS"/>
</dbReference>
<keyword evidence="6 8" id="KW-0503">Monooxygenase</keyword>
<reference evidence="10" key="1">
    <citation type="submission" date="2022-11" db="UniProtKB">
        <authorList>
            <consortium name="WormBaseParasite"/>
        </authorList>
    </citation>
    <scope>IDENTIFICATION</scope>
</reference>
<dbReference type="AlphaFoldDB" id="A0A914XTM3"/>
<organism evidence="9 10">
    <name type="scientific">Panagrolaimus superbus</name>
    <dbReference type="NCBI Taxonomy" id="310955"/>
    <lineage>
        <taxon>Eukaryota</taxon>
        <taxon>Metazoa</taxon>
        <taxon>Ecdysozoa</taxon>
        <taxon>Nematoda</taxon>
        <taxon>Chromadorea</taxon>
        <taxon>Rhabditida</taxon>
        <taxon>Tylenchina</taxon>
        <taxon>Panagrolaimomorpha</taxon>
        <taxon>Panagrolaimoidea</taxon>
        <taxon>Panagrolaimidae</taxon>
        <taxon>Panagrolaimus</taxon>
    </lineage>
</organism>
<dbReference type="Proteomes" id="UP000887577">
    <property type="component" value="Unplaced"/>
</dbReference>
<comment type="similarity">
    <text evidence="2 8">Belongs to the cytochrome P450 family.</text>
</comment>
<dbReference type="Gene3D" id="1.10.630.10">
    <property type="entry name" value="Cytochrome P450"/>
    <property type="match status" value="1"/>
</dbReference>
<dbReference type="PRINTS" id="PR00385">
    <property type="entry name" value="P450"/>
</dbReference>
<evidence type="ECO:0000256" key="6">
    <source>
        <dbReference type="ARBA" id="ARBA00023033"/>
    </source>
</evidence>
<dbReference type="PANTHER" id="PTHR24300:SF338">
    <property type="entry name" value="CYTOCHROME P450 CYP36A1-RELATED"/>
    <property type="match status" value="1"/>
</dbReference>
<dbReference type="Pfam" id="PF00067">
    <property type="entry name" value="p450"/>
    <property type="match status" value="1"/>
</dbReference>
<name>A0A914XTM3_9BILA</name>
<dbReference type="InterPro" id="IPR036396">
    <property type="entry name" value="Cyt_P450_sf"/>
</dbReference>
<evidence type="ECO:0000313" key="9">
    <source>
        <dbReference type="Proteomes" id="UP000887577"/>
    </source>
</evidence>
<evidence type="ECO:0000313" key="10">
    <source>
        <dbReference type="WBParaSite" id="PSU_v2.g10614.t1"/>
    </source>
</evidence>
<keyword evidence="3 7" id="KW-0479">Metal-binding</keyword>
<dbReference type="InterPro" id="IPR050182">
    <property type="entry name" value="Cytochrome_P450_fam2"/>
</dbReference>
<dbReference type="InterPro" id="IPR002401">
    <property type="entry name" value="Cyt_P450_E_grp-I"/>
</dbReference>
<dbReference type="GO" id="GO:0005737">
    <property type="term" value="C:cytoplasm"/>
    <property type="evidence" value="ECO:0007669"/>
    <property type="project" value="TreeGrafter"/>
</dbReference>
<keyword evidence="4 8" id="KW-0560">Oxidoreductase</keyword>
<evidence type="ECO:0000256" key="3">
    <source>
        <dbReference type="ARBA" id="ARBA00022723"/>
    </source>
</evidence>
<dbReference type="GO" id="GO:0020037">
    <property type="term" value="F:heme binding"/>
    <property type="evidence" value="ECO:0007669"/>
    <property type="project" value="InterPro"/>
</dbReference>
<dbReference type="GO" id="GO:0005506">
    <property type="term" value="F:iron ion binding"/>
    <property type="evidence" value="ECO:0007669"/>
    <property type="project" value="InterPro"/>
</dbReference>
<dbReference type="WBParaSite" id="PSU_v2.g10614.t1">
    <property type="protein sequence ID" value="PSU_v2.g10614.t1"/>
    <property type="gene ID" value="PSU_v2.g10614"/>
</dbReference>
<protein>
    <submittedName>
        <fullName evidence="10">Cytochrome P450</fullName>
    </submittedName>
</protein>
<keyword evidence="7 8" id="KW-0349">Heme</keyword>
<comment type="cofactor">
    <cofactor evidence="1 7">
        <name>heme</name>
        <dbReference type="ChEBI" id="CHEBI:30413"/>
    </cofactor>
</comment>
<evidence type="ECO:0000256" key="4">
    <source>
        <dbReference type="ARBA" id="ARBA00023002"/>
    </source>
</evidence>
<dbReference type="GO" id="GO:0016712">
    <property type="term" value="F:oxidoreductase activity, acting on paired donors, with incorporation or reduction of molecular oxygen, reduced flavin or flavoprotein as one donor, and incorporation of one atom of oxygen"/>
    <property type="evidence" value="ECO:0007669"/>
    <property type="project" value="TreeGrafter"/>
</dbReference>
<dbReference type="PROSITE" id="PS00086">
    <property type="entry name" value="CYTOCHROME_P450"/>
    <property type="match status" value="1"/>
</dbReference>
<dbReference type="PRINTS" id="PR00463">
    <property type="entry name" value="EP450I"/>
</dbReference>
<evidence type="ECO:0000256" key="2">
    <source>
        <dbReference type="ARBA" id="ARBA00010617"/>
    </source>
</evidence>
<keyword evidence="5 7" id="KW-0408">Iron</keyword>
<dbReference type="InterPro" id="IPR001128">
    <property type="entry name" value="Cyt_P450"/>
</dbReference>
<sequence length="483" mass="56439">MIWYILFAIFIIFLFHQLYWRRRNYPPGPFPWPIIGNILMIDPNNFDHQLLKLKKQYGKVVTIWLPVPMIVILDAQLLKDTLIKQGDKFAGRPHSNLMVEFIGGNYGLIFSDNSFWREQKRFALHVLRDFGFGKSILEQTIIDQAQAVCDRLKILDEEPIDLTKLLTLSFNKTEDFDDDLVFNFRNEMLEIAAVFCHPFAFLLELFPRLKFLDPLFGGIYQRALNLNNNVMNMMRAHIKEHRETINFDEEPRDYIDAFLIEQKKQNPEMKMHGEWSDLQLLGAIYDLFGAGMETTSTSIRTFILYMVRNPDIQKECHQEIDKIIGRDRTIMMADQIKLSYVSACIHELQRIAVILTLNLPHLTTDEAEVDGYLIPKNTQVIPQFQSVHLDSDIFSDPEKFDPTRFLDSEGKFTKDDRVTPFSLGKRACLGESLARMELFLFCATFLQKFEFLPEEDGVMPPLEYQFGVLKSPIPFKIRARERI</sequence>